<protein>
    <submittedName>
        <fullName evidence="1">Uncharacterized protein</fullName>
    </submittedName>
</protein>
<dbReference type="EMBL" id="CABVPY010000001">
    <property type="protein sequence ID" value="VWB07926.1"/>
    <property type="molecule type" value="Genomic_DNA"/>
</dbReference>
<dbReference type="AlphaFoldDB" id="A0A6P2GTS0"/>
<gene>
    <name evidence="1" type="ORF">BLA6863_00192</name>
</gene>
<organism evidence="1 2">
    <name type="scientific">Burkholderia lata (strain ATCC 17760 / DSM 23089 / LMG 22485 / NCIMB 9086 / R18194 / 383)</name>
    <dbReference type="NCBI Taxonomy" id="482957"/>
    <lineage>
        <taxon>Bacteria</taxon>
        <taxon>Pseudomonadati</taxon>
        <taxon>Pseudomonadota</taxon>
        <taxon>Betaproteobacteria</taxon>
        <taxon>Burkholderiales</taxon>
        <taxon>Burkholderiaceae</taxon>
        <taxon>Burkholderia</taxon>
        <taxon>Burkholderia cepacia complex</taxon>
    </lineage>
</organism>
<accession>A0A6P2GTS0</accession>
<proteinExistence type="predicted"/>
<evidence type="ECO:0000313" key="1">
    <source>
        <dbReference type="EMBL" id="VWB07926.1"/>
    </source>
</evidence>
<evidence type="ECO:0000313" key="2">
    <source>
        <dbReference type="Proteomes" id="UP000494170"/>
    </source>
</evidence>
<sequence>MSHAPYQENELNGGTQKLYRFDNGFGARVVQHQYSYGGDMGQWELAVIKFNGDKWDLTYETDITFDVLGYLDWHEVAQYLDQIAALQSA</sequence>
<dbReference type="RefSeq" id="WP_174936763.1">
    <property type="nucleotide sequence ID" value="NZ_CABVPY010000001.1"/>
</dbReference>
<dbReference type="Proteomes" id="UP000494170">
    <property type="component" value="Unassembled WGS sequence"/>
</dbReference>
<reference evidence="1 2" key="1">
    <citation type="submission" date="2019-09" db="EMBL/GenBank/DDBJ databases">
        <authorList>
            <person name="Depoorter E."/>
        </authorList>
    </citation>
    <scope>NUCLEOTIDE SEQUENCE [LARGE SCALE GENOMIC DNA]</scope>
    <source>
        <strain evidence="1">LMG 6863</strain>
    </source>
</reference>
<name>A0A6P2GTS0_BURL3</name>